<evidence type="ECO:0000313" key="1">
    <source>
        <dbReference type="EMBL" id="MBX42506.1"/>
    </source>
</evidence>
<organism evidence="1">
    <name type="scientific">Rhizophora mucronata</name>
    <name type="common">Asiatic mangrove</name>
    <dbReference type="NCBI Taxonomy" id="61149"/>
    <lineage>
        <taxon>Eukaryota</taxon>
        <taxon>Viridiplantae</taxon>
        <taxon>Streptophyta</taxon>
        <taxon>Embryophyta</taxon>
        <taxon>Tracheophyta</taxon>
        <taxon>Spermatophyta</taxon>
        <taxon>Magnoliopsida</taxon>
        <taxon>eudicotyledons</taxon>
        <taxon>Gunneridae</taxon>
        <taxon>Pentapetalae</taxon>
        <taxon>rosids</taxon>
        <taxon>fabids</taxon>
        <taxon>Malpighiales</taxon>
        <taxon>Rhizophoraceae</taxon>
        <taxon>Rhizophora</taxon>
    </lineage>
</organism>
<proteinExistence type="predicted"/>
<sequence>MINETCGSETSFLITTLNLCLKLYFNHFDMVI</sequence>
<dbReference type="AlphaFoldDB" id="A0A2P2NJ39"/>
<name>A0A2P2NJ39_RHIMU</name>
<accession>A0A2P2NJ39</accession>
<reference evidence="1" key="1">
    <citation type="submission" date="2018-02" db="EMBL/GenBank/DDBJ databases">
        <title>Rhizophora mucronata_Transcriptome.</title>
        <authorList>
            <person name="Meera S.P."/>
            <person name="Sreeshan A."/>
            <person name="Augustine A."/>
        </authorList>
    </citation>
    <scope>NUCLEOTIDE SEQUENCE</scope>
    <source>
        <tissue evidence="1">Leaf</tissue>
    </source>
</reference>
<protein>
    <submittedName>
        <fullName evidence="1">Uncharacterized protein</fullName>
    </submittedName>
</protein>
<dbReference type="EMBL" id="GGEC01062022">
    <property type="protein sequence ID" value="MBX42506.1"/>
    <property type="molecule type" value="Transcribed_RNA"/>
</dbReference>